<organism evidence="1 2">
    <name type="scientific">Choristoneura occidentalis granulovirus</name>
    <dbReference type="NCBI Taxonomy" id="364745"/>
    <lineage>
        <taxon>Viruses</taxon>
        <taxon>Viruses incertae sedis</taxon>
        <taxon>Naldaviricetes</taxon>
        <taxon>Lefavirales</taxon>
        <taxon>Baculoviridae</taxon>
        <taxon>Betabaculovirus</taxon>
        <taxon>Betabaculovirus chofumiferanae</taxon>
    </lineage>
</organism>
<sequence>MSKRSAETDIAQPTTKKNVISTDQVVILKRMFQKGAARIENDVIYKLDCRTINKKEQNLVYVDNKKDYDAIVENCSYNFVIEKQSDKRWHLLSFEKIKEIEIELKQTLTLEDFKSETEVLINFFVEGAYIVGNNECIKIFGCVSVSNEYKQCDLIIKLDGPSCFNFDFKESKIERANRALTIIYTKLLNKWSVFQVVCRESYNLNLLVKDNTVVVESDINDILDGNNFNNISYTTNKRYAVAEILTVSRCEYVNKDNPRMMFEFTTENKPLIGSKFNVKPDDANEIESDVISINFENCLGYKFYCVYNYKLNDDNSFINITSVISIDKDFEVKSLFN</sequence>
<dbReference type="OrthoDB" id="8148at10239"/>
<gene>
    <name evidence="1" type="primary">lef-3</name>
</gene>
<evidence type="ECO:0000313" key="2">
    <source>
        <dbReference type="Proteomes" id="UP000202317"/>
    </source>
</evidence>
<evidence type="ECO:0000313" key="1">
    <source>
        <dbReference type="EMBL" id="ABC61226.1"/>
    </source>
</evidence>
<dbReference type="Proteomes" id="UP000202317">
    <property type="component" value="Segment"/>
</dbReference>
<accession>Q1A4K4</accession>
<dbReference type="KEGG" id="vg:4155955"/>
<keyword evidence="2" id="KW-1185">Reference proteome</keyword>
<protein>
    <submittedName>
        <fullName evidence="1">LEF-3</fullName>
    </submittedName>
</protein>
<dbReference type="GeneID" id="4155955"/>
<reference evidence="1 2" key="1">
    <citation type="journal article" date="2006" name="J. Gen. Virol.">
        <title>Sequence analysis of the Choristoneura occidentalis granulovirus genome.</title>
        <authorList>
            <person name="Escasa S.R."/>
            <person name="Lauzon H.A.M."/>
            <person name="Mathur A.C."/>
            <person name="Krell P.J."/>
            <person name="Arif B.M."/>
        </authorList>
    </citation>
    <scope>NUCLEOTIDE SEQUENCE [LARGE SCALE GENOMIC DNA]</scope>
</reference>
<name>Q1A4K4_9BBAC</name>
<proteinExistence type="predicted"/>
<dbReference type="RefSeq" id="YP_654513.1">
    <property type="nucleotide sequence ID" value="NC_008168.1"/>
</dbReference>
<dbReference type="EMBL" id="DQ333351">
    <property type="protein sequence ID" value="ABC61226.1"/>
    <property type="molecule type" value="Genomic_DNA"/>
</dbReference>